<reference evidence="1" key="1">
    <citation type="submission" date="2023-01" db="EMBL/GenBank/DDBJ databases">
        <authorList>
            <person name="Van Ghelder C."/>
            <person name="Rancurel C."/>
        </authorList>
    </citation>
    <scope>NUCLEOTIDE SEQUENCE</scope>
    <source>
        <strain evidence="1">CNCM I-4278</strain>
    </source>
</reference>
<gene>
    <name evidence="1" type="ORF">PDIGIT_LOCUS14008</name>
</gene>
<dbReference type="Proteomes" id="UP001152607">
    <property type="component" value="Unassembled WGS sequence"/>
</dbReference>
<dbReference type="EMBL" id="CAOQHR010000011">
    <property type="protein sequence ID" value="CAI6340823.1"/>
    <property type="molecule type" value="Genomic_DNA"/>
</dbReference>
<organism evidence="1 2">
    <name type="scientific">Periconia digitata</name>
    <dbReference type="NCBI Taxonomy" id="1303443"/>
    <lineage>
        <taxon>Eukaryota</taxon>
        <taxon>Fungi</taxon>
        <taxon>Dikarya</taxon>
        <taxon>Ascomycota</taxon>
        <taxon>Pezizomycotina</taxon>
        <taxon>Dothideomycetes</taxon>
        <taxon>Pleosporomycetidae</taxon>
        <taxon>Pleosporales</taxon>
        <taxon>Massarineae</taxon>
        <taxon>Periconiaceae</taxon>
        <taxon>Periconia</taxon>
    </lineage>
</organism>
<accession>A0A9W4UQ00</accession>
<evidence type="ECO:0000313" key="1">
    <source>
        <dbReference type="EMBL" id="CAI6340823.1"/>
    </source>
</evidence>
<proteinExistence type="predicted"/>
<dbReference type="AlphaFoldDB" id="A0A9W4UQ00"/>
<keyword evidence="2" id="KW-1185">Reference proteome</keyword>
<sequence>MIGFRCRTKSQVIRQLGNERHTLQCTCIQHQSYADPPDRSTTSSLRREFLIVIRASLFVCRIRDTTLLFKPAGAD</sequence>
<name>A0A9W4UQ00_9PLEO</name>
<comment type="caution">
    <text evidence="1">The sequence shown here is derived from an EMBL/GenBank/DDBJ whole genome shotgun (WGS) entry which is preliminary data.</text>
</comment>
<protein>
    <submittedName>
        <fullName evidence="1">Uncharacterized protein</fullName>
    </submittedName>
</protein>
<evidence type="ECO:0000313" key="2">
    <source>
        <dbReference type="Proteomes" id="UP001152607"/>
    </source>
</evidence>